<protein>
    <recommendedName>
        <fullName evidence="2">Aminotransferase-like plant mobile domain-containing protein</fullName>
    </recommendedName>
</protein>
<dbReference type="PANTHER" id="PTHR46033:SF8">
    <property type="entry name" value="PROTEIN MAINTENANCE OF MERISTEMS-LIKE"/>
    <property type="match status" value="1"/>
</dbReference>
<accession>A0A067JUI4</accession>
<feature type="compositionally biased region" description="Low complexity" evidence="1">
    <location>
        <begin position="573"/>
        <end position="587"/>
    </location>
</feature>
<dbReference type="GO" id="GO:0010073">
    <property type="term" value="P:meristem maintenance"/>
    <property type="evidence" value="ECO:0007669"/>
    <property type="project" value="InterPro"/>
</dbReference>
<evidence type="ECO:0000313" key="3">
    <source>
        <dbReference type="EMBL" id="KDP27557.1"/>
    </source>
</evidence>
<gene>
    <name evidence="3" type="ORF">JCGZ_20090</name>
</gene>
<dbReference type="AlphaFoldDB" id="A0A067JUI4"/>
<name>A0A067JUI4_JATCU</name>
<dbReference type="Pfam" id="PF10536">
    <property type="entry name" value="PMD"/>
    <property type="match status" value="1"/>
</dbReference>
<proteinExistence type="predicted"/>
<feature type="domain" description="Aminotransferase-like plant mobile" evidence="2">
    <location>
        <begin position="112"/>
        <end position="281"/>
    </location>
</feature>
<keyword evidence="4" id="KW-1185">Reference proteome</keyword>
<dbReference type="Proteomes" id="UP000027138">
    <property type="component" value="Unassembled WGS sequence"/>
</dbReference>
<sequence length="587" mass="67075">MEIFGVIPDIPVFEGARIPVSRHALTPGTRPLQFLLAPDFDFSVRYETDAMRGFQNEVDLNKARAGESSTDASIFWDLLDPPMQTRVIAAGFGDYASRPRRIQPRFPLAMRYALMERWNDCTHSFIFGFGEMTLTPADYTAITGLRFDGDVVPLDARYRMAALGAELMAILLGVTTHARFTAQGYVSYEVVYKFWAEQIRARLAAWRELPEYVRPAAPTYTREERDKAARSFMFYIISSQLLCTSQNKGDPAVLVCLRDLSLIGTYDWASPALAHLYHGLDVWTRGSGESNWLFFLPLELFLNPWEGDAWTSYAPRVRAEALTGSRILLRGYRLDRYYLGERFLEIHIIAAQRRVPVDPPCHMCTLEGMTLEEALLEYGGFPADDFLGPGDYASYLSTRLMTRLPNVREYSQERRRHRTPAFYRAQVEADVPAEPMGIVPGDVPFPPGMEVALDPALGLGQTLIIPADIRQVPPQLQLDPERATHVSAQRYQELYRRFYFARAYIAKLYSEHHEMELENNRLQRHQIRQSARLQREIDRLRTRLEVEGILLDSLDEDDDNDDSPDEAPPPPSSSIRRAVVGPSRRRR</sequence>
<organism evidence="3 4">
    <name type="scientific">Jatropha curcas</name>
    <name type="common">Barbados nut</name>
    <dbReference type="NCBI Taxonomy" id="180498"/>
    <lineage>
        <taxon>Eukaryota</taxon>
        <taxon>Viridiplantae</taxon>
        <taxon>Streptophyta</taxon>
        <taxon>Embryophyta</taxon>
        <taxon>Tracheophyta</taxon>
        <taxon>Spermatophyta</taxon>
        <taxon>Magnoliopsida</taxon>
        <taxon>eudicotyledons</taxon>
        <taxon>Gunneridae</taxon>
        <taxon>Pentapetalae</taxon>
        <taxon>rosids</taxon>
        <taxon>fabids</taxon>
        <taxon>Malpighiales</taxon>
        <taxon>Euphorbiaceae</taxon>
        <taxon>Crotonoideae</taxon>
        <taxon>Jatropheae</taxon>
        <taxon>Jatropha</taxon>
    </lineage>
</organism>
<evidence type="ECO:0000256" key="1">
    <source>
        <dbReference type="SAM" id="MobiDB-lite"/>
    </source>
</evidence>
<evidence type="ECO:0000313" key="4">
    <source>
        <dbReference type="Proteomes" id="UP000027138"/>
    </source>
</evidence>
<dbReference type="EMBL" id="KK914816">
    <property type="protein sequence ID" value="KDP27557.1"/>
    <property type="molecule type" value="Genomic_DNA"/>
</dbReference>
<dbReference type="InterPro" id="IPR044824">
    <property type="entry name" value="MAIN-like"/>
</dbReference>
<dbReference type="InterPro" id="IPR019557">
    <property type="entry name" value="AminoTfrase-like_pln_mobile"/>
</dbReference>
<feature type="compositionally biased region" description="Acidic residues" evidence="1">
    <location>
        <begin position="553"/>
        <end position="565"/>
    </location>
</feature>
<reference evidence="3 4" key="1">
    <citation type="journal article" date="2014" name="PLoS ONE">
        <title>Global Analysis of Gene Expression Profiles in Physic Nut (Jatropha curcas L.) Seedlings Exposed to Salt Stress.</title>
        <authorList>
            <person name="Zhang L."/>
            <person name="Zhang C."/>
            <person name="Wu P."/>
            <person name="Chen Y."/>
            <person name="Li M."/>
            <person name="Jiang H."/>
            <person name="Wu G."/>
        </authorList>
    </citation>
    <scope>NUCLEOTIDE SEQUENCE [LARGE SCALE GENOMIC DNA]</scope>
    <source>
        <strain evidence="4">cv. GZQX0401</strain>
        <tissue evidence="3">Young leaves</tissue>
    </source>
</reference>
<evidence type="ECO:0000259" key="2">
    <source>
        <dbReference type="Pfam" id="PF10536"/>
    </source>
</evidence>
<feature type="region of interest" description="Disordered" evidence="1">
    <location>
        <begin position="551"/>
        <end position="587"/>
    </location>
</feature>
<dbReference type="PANTHER" id="PTHR46033">
    <property type="entry name" value="PROTEIN MAIN-LIKE 2"/>
    <property type="match status" value="1"/>
</dbReference>